<reference evidence="1" key="1">
    <citation type="submission" date="2021-05" db="EMBL/GenBank/DDBJ databases">
        <authorList>
            <person name="Pan Q."/>
            <person name="Jouanno E."/>
            <person name="Zahm M."/>
            <person name="Klopp C."/>
            <person name="Cabau C."/>
            <person name="Louis A."/>
            <person name="Berthelot C."/>
            <person name="Parey E."/>
            <person name="Roest Crollius H."/>
            <person name="Montfort J."/>
            <person name="Robinson-Rechavi M."/>
            <person name="Bouchez O."/>
            <person name="Lampietro C."/>
            <person name="Lopez Roques C."/>
            <person name="Donnadieu C."/>
            <person name="Postlethwait J."/>
            <person name="Bobe J."/>
            <person name="Dillon D."/>
            <person name="Chandos A."/>
            <person name="von Hippel F."/>
            <person name="Guiguen Y."/>
        </authorList>
    </citation>
    <scope>NUCLEOTIDE SEQUENCE</scope>
    <source>
        <strain evidence="1">YG-Jan2019</strain>
    </source>
</reference>
<organism evidence="1 2">
    <name type="scientific">Dallia pectoralis</name>
    <name type="common">Alaska blackfish</name>
    <dbReference type="NCBI Taxonomy" id="75939"/>
    <lineage>
        <taxon>Eukaryota</taxon>
        <taxon>Metazoa</taxon>
        <taxon>Chordata</taxon>
        <taxon>Craniata</taxon>
        <taxon>Vertebrata</taxon>
        <taxon>Euteleostomi</taxon>
        <taxon>Actinopterygii</taxon>
        <taxon>Neopterygii</taxon>
        <taxon>Teleostei</taxon>
        <taxon>Protacanthopterygii</taxon>
        <taxon>Esociformes</taxon>
        <taxon>Umbridae</taxon>
        <taxon>Dallia</taxon>
    </lineage>
</organism>
<proteinExistence type="predicted"/>
<comment type="caution">
    <text evidence="1">The sequence shown here is derived from an EMBL/GenBank/DDBJ whole genome shotgun (WGS) entry which is preliminary data.</text>
</comment>
<sequence length="1358" mass="151242">MEGEPEEQKEDSEAHERAFTPHTFLLWEKCIQQSIFVDLSEDESLHFSDLEGSFTVQLSQADSAAMENSIHLSGNVELSVSDQRDSTGKSSCVSSRSDVAEGEMKSSVMPVSAQRPNTEQEPNQTIWDYKNPADTSDEDQEDLPYDEDMGSQFPKTNDTDHSEDHLQHSLNDCSDLPAMVKQVNVKQDPFQIEMKTLGLTPMCESKESLIYPAKPAELVLIQNSPVVEGPYPDITELLLRHFPQDELLCSDRLIEAETLPEVSLLDSSVDETFWSRVPRCSRTGSSSRDVGSGPQCSSTEGHISKSGRSQDLQDKHEESSVVRNTTKILEEQNAGRISKSPTVSKENDRGCADESYNSDVNCPENSDRSNSKSCNGLDLIIENCQNDEDDEEDQVHIVPLIRTRSFSELKYGQGQVHFPLPDFTKVAPKVKVPKNSNGPVRPVSQSPAFLRTKSSPGMLGRSSALEVINRAMEDYIQPSDTPYKFRDQDNQTEPASGLVHHLQAEYDKLLTKYAEAENLIDKMRLGTNKKALSEFNHDIGDQEETVGPVGGHFVSMPFPKTLTPSGVFTDQPNQQNHSKQPDNYPTHTGLQDLTEGERMTCEFRDIISQFMQKVVDFKTGFTTKSFTVEEQHIVFKSIMGALDQLERRYISKKEEHRALEMQNFIGLTSNTGQFDPERQVEGEIFRIGMHLEDIKDLLDRNVCEQKLSPTHSSLTPLPLGQEASPGLLRHSPPPDLPQKVFMLQDPSNSLSAGGHEPEDEGTNEIHGYDGLNLSCELPPDDSLVTSTGHSSVSLRLSQGSIERQDITNKDKEEAEGRAPFLSERIAHARALQNPRSQDRLWKPGRWQQSPLSPDVECFLGESLCSAVEVPSPDGNTQNITDQTPTSSQRILSPETDSGFGSSDLSGPPTGLTQPQPNNECFRLQSDGNSSPLSLSDSEGSCSHLQTTRHQPRHTEHRRPSLQSPVHLNGDIGDQRSSLQTPKDRRPSLQKNIHLDGYIGDQRPSFQTSTQLQLSGTAGQVVPAGLTDSPSQRSSDCQLKRSHSVNMDTLQRDWQSHSCSCHSEAIQALQSEVSQLKRDMEKGLVQLPYLSQRMDQLTSRYRRPKPRSITTQLNPGSRQSLTTNKSKIEDWISSDMDLSRSIDTDIMESDRSGITLPFHSTPLGVRRGSSKPYLCLDGQWKSQGKTHFKTAAEENLTYSSPPVPRLSHRKSSLRYPSPPGDLENVSSKGRYRLFSLDKPLLQVNYGSSCSLPAGFKAQEQQSVSHYRRRSTQSDSALLPSNVFFQRTLPPALSPPRTRGRAGRHKTSKDEDINRMLDRAIEAAKCMKKTTDRMAKCLSVDLAKAGLSRRLCALHPLTGS</sequence>
<name>A0ACC2H792_DALPE</name>
<protein>
    <submittedName>
        <fullName evidence="1">Uncharacterized protein</fullName>
    </submittedName>
</protein>
<keyword evidence="2" id="KW-1185">Reference proteome</keyword>
<dbReference type="Proteomes" id="UP001157502">
    <property type="component" value="Chromosome 5"/>
</dbReference>
<gene>
    <name evidence="1" type="ORF">DPEC_G00059950</name>
</gene>
<dbReference type="EMBL" id="CM055732">
    <property type="protein sequence ID" value="KAJ8011601.1"/>
    <property type="molecule type" value="Genomic_DNA"/>
</dbReference>
<evidence type="ECO:0000313" key="2">
    <source>
        <dbReference type="Proteomes" id="UP001157502"/>
    </source>
</evidence>
<accession>A0ACC2H792</accession>
<evidence type="ECO:0000313" key="1">
    <source>
        <dbReference type="EMBL" id="KAJ8011601.1"/>
    </source>
</evidence>